<evidence type="ECO:0000313" key="2">
    <source>
        <dbReference type="Proteomes" id="UP000448235"/>
    </source>
</evidence>
<sequence length="72" mass="8046">MKLIDIDLEGLPYEFTEDEAIELYTSLHNGLMNAGVDVEKLKTVPAPKATRKFNQGPSDTAFFGQWPVQTDC</sequence>
<organism evidence="1 2">
    <name type="scientific">Halomonas icarae</name>
    <dbReference type="NCBI Taxonomy" id="2691040"/>
    <lineage>
        <taxon>Bacteria</taxon>
        <taxon>Pseudomonadati</taxon>
        <taxon>Pseudomonadota</taxon>
        <taxon>Gammaproteobacteria</taxon>
        <taxon>Oceanospirillales</taxon>
        <taxon>Halomonadaceae</taxon>
        <taxon>Halomonas</taxon>
    </lineage>
</organism>
<dbReference type="AlphaFoldDB" id="A0A7X5AKY6"/>
<evidence type="ECO:0000313" key="1">
    <source>
        <dbReference type="EMBL" id="NAW11309.1"/>
    </source>
</evidence>
<dbReference type="Proteomes" id="UP000448235">
    <property type="component" value="Unassembled WGS sequence"/>
</dbReference>
<protein>
    <submittedName>
        <fullName evidence="1">Uncharacterized protein</fullName>
    </submittedName>
</protein>
<reference evidence="1 2" key="1">
    <citation type="submission" date="2019-12" db="EMBL/GenBank/DDBJ databases">
        <title>Draft genome sequencing of Halomonas icarensis D1-1.</title>
        <authorList>
            <person name="Pandiyan K."/>
            <person name="Kushwaha P."/>
            <person name="Gowdham M."/>
            <person name="Chakdar H."/>
            <person name="Singh A."/>
            <person name="Kumar M."/>
            <person name="Saxena A.K."/>
        </authorList>
    </citation>
    <scope>NUCLEOTIDE SEQUENCE [LARGE SCALE GENOMIC DNA]</scope>
    <source>
        <strain evidence="1 2">D1-1</strain>
    </source>
</reference>
<gene>
    <name evidence="1" type="ORF">GRB80_00395</name>
</gene>
<comment type="caution">
    <text evidence="1">The sequence shown here is derived from an EMBL/GenBank/DDBJ whole genome shotgun (WGS) entry which is preliminary data.</text>
</comment>
<dbReference type="EMBL" id="WUTS01000001">
    <property type="protein sequence ID" value="NAW11309.1"/>
    <property type="molecule type" value="Genomic_DNA"/>
</dbReference>
<proteinExistence type="predicted"/>
<accession>A0A7X5AKY6</accession>
<keyword evidence="2" id="KW-1185">Reference proteome</keyword>
<name>A0A7X5AKY6_9GAMM</name>
<dbReference type="RefSeq" id="WP_161422150.1">
    <property type="nucleotide sequence ID" value="NZ_JARWMY010000002.1"/>
</dbReference>